<dbReference type="RefSeq" id="XP_002108394.1">
    <property type="nucleotide sequence ID" value="XM_002108358.1"/>
</dbReference>
<dbReference type="KEGG" id="tad:TRIADDRAFT_52828"/>
<dbReference type="CTD" id="6750337"/>
<dbReference type="EMBL" id="DS985241">
    <property type="protein sequence ID" value="EDV29192.1"/>
    <property type="molecule type" value="Genomic_DNA"/>
</dbReference>
<dbReference type="InParanoid" id="B3RKM9"/>
<dbReference type="eggNOG" id="ENOG502SUQJ">
    <property type="taxonomic scope" value="Eukaryota"/>
</dbReference>
<accession>B3RKM9</accession>
<gene>
    <name evidence="1" type="ORF">TRIADDRAFT_52828</name>
</gene>
<reference evidence="1 2" key="1">
    <citation type="journal article" date="2008" name="Nature">
        <title>The Trichoplax genome and the nature of placozoans.</title>
        <authorList>
            <person name="Srivastava M."/>
            <person name="Begovic E."/>
            <person name="Chapman J."/>
            <person name="Putnam N.H."/>
            <person name="Hellsten U."/>
            <person name="Kawashima T."/>
            <person name="Kuo A."/>
            <person name="Mitros T."/>
            <person name="Salamov A."/>
            <person name="Carpenter M.L."/>
            <person name="Signorovitch A.Y."/>
            <person name="Moreno M.A."/>
            <person name="Kamm K."/>
            <person name="Grimwood J."/>
            <person name="Schmutz J."/>
            <person name="Shapiro H."/>
            <person name="Grigoriev I.V."/>
            <person name="Buss L.W."/>
            <person name="Schierwater B."/>
            <person name="Dellaporta S.L."/>
            <person name="Rokhsar D.S."/>
        </authorList>
    </citation>
    <scope>NUCLEOTIDE SEQUENCE [LARGE SCALE GENOMIC DNA]</scope>
    <source>
        <strain evidence="1 2">Grell-BS-1999</strain>
    </source>
</reference>
<dbReference type="GeneID" id="6750337"/>
<dbReference type="PhylomeDB" id="B3RKM9"/>
<proteinExistence type="predicted"/>
<dbReference type="HOGENOM" id="CLU_695094_0_0_1"/>
<evidence type="ECO:0000313" key="2">
    <source>
        <dbReference type="Proteomes" id="UP000009022"/>
    </source>
</evidence>
<dbReference type="AlphaFoldDB" id="B3RKM9"/>
<protein>
    <submittedName>
        <fullName evidence="1">Uncharacterized protein</fullName>
    </submittedName>
</protein>
<dbReference type="Proteomes" id="UP000009022">
    <property type="component" value="Unassembled WGS sequence"/>
</dbReference>
<keyword evidence="2" id="KW-1185">Reference proteome</keyword>
<evidence type="ECO:0000313" key="1">
    <source>
        <dbReference type="EMBL" id="EDV29192.1"/>
    </source>
</evidence>
<sequence>MYEKYPPSLSNCHRDFLLSQLLPYDPNVKKNKRLIDGLKEYLLLTVAAEQVLELSRKNDINKFDPLVGENACQIRAVETALIFFKPSQENSTAILPKIRQIKLKCQNLIKDVGQLAKEGYSLADLLQRDNIEIKLNFDEIYLIQSYLLTKVKMPRPPKEEYPLIKNEYTDTKKIKEISSVGSMFADRLVSHLRKSLSELSVQFVQELTYQIDLDQNIKRMISTDYVAMHRNLTCLPCFWVMKVIMKAALFYKIPIVMHVQLKSKDRNYQLEHEIFLYFEATSFGYKRVSPTCSRKESPAIILLGSTCRDFNKLPSVNEWIEEIATSGPFDLLLAYAAAHRQYPNETSERKIRQMNLQDEEFELYQHNAFEYGCSMQNSSRFFLSHAYCDRIENILHHTPKLQLELDSK</sequence>
<organism evidence="1 2">
    <name type="scientific">Trichoplax adhaerens</name>
    <name type="common">Trichoplax reptans</name>
    <dbReference type="NCBI Taxonomy" id="10228"/>
    <lineage>
        <taxon>Eukaryota</taxon>
        <taxon>Metazoa</taxon>
        <taxon>Placozoa</taxon>
        <taxon>Uniplacotomia</taxon>
        <taxon>Trichoplacea</taxon>
        <taxon>Trichoplacidae</taxon>
        <taxon>Trichoplax</taxon>
    </lineage>
</organism>
<name>B3RKM9_TRIAD</name>